<accession>A0A833UXJ4</accession>
<dbReference type="Proteomes" id="UP000490535">
    <property type="component" value="Unassembled WGS sequence"/>
</dbReference>
<dbReference type="EMBL" id="WNDP01000003">
    <property type="protein sequence ID" value="KAF1028125.1"/>
    <property type="molecule type" value="Genomic_DNA"/>
</dbReference>
<dbReference type="AlphaFoldDB" id="A0A833UXJ4"/>
<protein>
    <submittedName>
        <fullName evidence="2">Uncharacterized protein</fullName>
    </submittedName>
</protein>
<organism evidence="2 3">
    <name type="scientific">Acinetobacter bereziniae</name>
    <name type="common">Acinetobacter genomosp. 10</name>
    <dbReference type="NCBI Taxonomy" id="106648"/>
    <lineage>
        <taxon>Bacteria</taxon>
        <taxon>Pseudomonadati</taxon>
        <taxon>Pseudomonadota</taxon>
        <taxon>Gammaproteobacteria</taxon>
        <taxon>Moraxellales</taxon>
        <taxon>Moraxellaceae</taxon>
        <taxon>Acinetobacter</taxon>
    </lineage>
</organism>
<feature type="transmembrane region" description="Helical" evidence="1">
    <location>
        <begin position="15"/>
        <end position="37"/>
    </location>
</feature>
<proteinExistence type="predicted"/>
<comment type="caution">
    <text evidence="2">The sequence shown here is derived from an EMBL/GenBank/DDBJ whole genome shotgun (WGS) entry which is preliminary data.</text>
</comment>
<keyword evidence="1" id="KW-0812">Transmembrane</keyword>
<evidence type="ECO:0000313" key="2">
    <source>
        <dbReference type="EMBL" id="KAF1028125.1"/>
    </source>
</evidence>
<evidence type="ECO:0000256" key="1">
    <source>
        <dbReference type="SAM" id="Phobius"/>
    </source>
</evidence>
<name>A0A833UXJ4_ACIBZ</name>
<keyword evidence="1" id="KW-1133">Transmembrane helix</keyword>
<reference evidence="3" key="1">
    <citation type="journal article" date="2020" name="MBio">
        <title>Horizontal gene transfer to a defensive symbiont with a reduced genome amongst a multipartite beetle microbiome.</title>
        <authorList>
            <person name="Waterworth S.C."/>
            <person name="Florez L.V."/>
            <person name="Rees E.R."/>
            <person name="Hertweck C."/>
            <person name="Kaltenpoth M."/>
            <person name="Kwan J.C."/>
        </authorList>
    </citation>
    <scope>NUCLEOTIDE SEQUENCE [LARGE SCALE GENOMIC DNA]</scope>
</reference>
<keyword evidence="1" id="KW-0472">Membrane</keyword>
<gene>
    <name evidence="2" type="ORF">GAK29_00221</name>
</gene>
<evidence type="ECO:0000313" key="3">
    <source>
        <dbReference type="Proteomes" id="UP000490535"/>
    </source>
</evidence>
<sequence>MCGINFTPKSNYLDINFISFGVLNIGCGLVADFKYFLKLSLGLFTPIKCKTINFVFAKYIILQY</sequence>